<reference evidence="1" key="1">
    <citation type="submission" date="2021-01" db="EMBL/GenBank/DDBJ databases">
        <title>Adiantum capillus-veneris genome.</title>
        <authorList>
            <person name="Fang Y."/>
            <person name="Liao Q."/>
        </authorList>
    </citation>
    <scope>NUCLEOTIDE SEQUENCE</scope>
    <source>
        <strain evidence="1">H3</strain>
        <tissue evidence="1">Leaf</tissue>
    </source>
</reference>
<protein>
    <submittedName>
        <fullName evidence="1">Uncharacterized protein</fullName>
    </submittedName>
</protein>
<keyword evidence="2" id="KW-1185">Reference proteome</keyword>
<dbReference type="Proteomes" id="UP000886520">
    <property type="component" value="Chromosome 22"/>
</dbReference>
<proteinExistence type="predicted"/>
<evidence type="ECO:0000313" key="2">
    <source>
        <dbReference type="Proteomes" id="UP000886520"/>
    </source>
</evidence>
<evidence type="ECO:0000313" key="1">
    <source>
        <dbReference type="EMBL" id="KAI5062039.1"/>
    </source>
</evidence>
<gene>
    <name evidence="1" type="ORF">GOP47_0022578</name>
</gene>
<comment type="caution">
    <text evidence="1">The sequence shown here is derived from an EMBL/GenBank/DDBJ whole genome shotgun (WGS) entry which is preliminary data.</text>
</comment>
<sequence>MRESARALRRADTLLQGRCKCSEEQGGGSESGARWGHEERERELAASCSVDASYSVVMVGRGGEQSKECLQRAGNGVGVGVSGAQERATMERL</sequence>
<organism evidence="1 2">
    <name type="scientific">Adiantum capillus-veneris</name>
    <name type="common">Maidenhair fern</name>
    <dbReference type="NCBI Taxonomy" id="13818"/>
    <lineage>
        <taxon>Eukaryota</taxon>
        <taxon>Viridiplantae</taxon>
        <taxon>Streptophyta</taxon>
        <taxon>Embryophyta</taxon>
        <taxon>Tracheophyta</taxon>
        <taxon>Polypodiopsida</taxon>
        <taxon>Polypodiidae</taxon>
        <taxon>Polypodiales</taxon>
        <taxon>Pteridineae</taxon>
        <taxon>Pteridaceae</taxon>
        <taxon>Vittarioideae</taxon>
        <taxon>Adiantum</taxon>
    </lineage>
</organism>
<name>A0A9D4U7M0_ADICA</name>
<dbReference type="EMBL" id="JABFUD020000022">
    <property type="protein sequence ID" value="KAI5062039.1"/>
    <property type="molecule type" value="Genomic_DNA"/>
</dbReference>
<accession>A0A9D4U7M0</accession>
<dbReference type="AlphaFoldDB" id="A0A9D4U7M0"/>